<dbReference type="EC" id="2.4.1.-" evidence="2"/>
<dbReference type="GeneID" id="78383178"/>
<comment type="caution">
    <text evidence="2">The sequence shown here is derived from an EMBL/GenBank/DDBJ whole genome shotgun (WGS) entry which is preliminary data.</text>
</comment>
<name>A0A085G3V7_EWIA3</name>
<dbReference type="CDD" id="cd00761">
    <property type="entry name" value="Glyco_tranf_GTA_type"/>
    <property type="match status" value="1"/>
</dbReference>
<dbReference type="InterPro" id="IPR029044">
    <property type="entry name" value="Nucleotide-diphossugar_trans"/>
</dbReference>
<dbReference type="PANTHER" id="PTHR22916:SF3">
    <property type="entry name" value="UDP-GLCNAC:BETAGAL BETA-1,3-N-ACETYLGLUCOSAMINYLTRANSFERASE-LIKE PROTEIN 1"/>
    <property type="match status" value="1"/>
</dbReference>
<keyword evidence="2" id="KW-0808">Transferase</keyword>
<dbReference type="InterPro" id="IPR001173">
    <property type="entry name" value="Glyco_trans_2-like"/>
</dbReference>
<dbReference type="Gene3D" id="3.90.550.10">
    <property type="entry name" value="Spore Coat Polysaccharide Biosynthesis Protein SpsA, Chain A"/>
    <property type="match status" value="1"/>
</dbReference>
<dbReference type="RefSeq" id="WP_034794534.1">
    <property type="nucleotide sequence ID" value="NZ_JMPJ01000068.1"/>
</dbReference>
<protein>
    <submittedName>
        <fullName evidence="2">Glycosyltransferase</fullName>
        <ecNumber evidence="2">2.4.1.-</ecNumber>
    </submittedName>
</protein>
<keyword evidence="3" id="KW-1185">Reference proteome</keyword>
<evidence type="ECO:0000259" key="1">
    <source>
        <dbReference type="Pfam" id="PF00535"/>
    </source>
</evidence>
<evidence type="ECO:0000313" key="2">
    <source>
        <dbReference type="EMBL" id="KFC78402.1"/>
    </source>
</evidence>
<dbReference type="Proteomes" id="UP000028640">
    <property type="component" value="Unassembled WGS sequence"/>
</dbReference>
<keyword evidence="2" id="KW-0328">Glycosyltransferase</keyword>
<evidence type="ECO:0000313" key="3">
    <source>
        <dbReference type="Proteomes" id="UP000028640"/>
    </source>
</evidence>
<dbReference type="PANTHER" id="PTHR22916">
    <property type="entry name" value="GLYCOSYLTRANSFERASE"/>
    <property type="match status" value="1"/>
</dbReference>
<dbReference type="AlphaFoldDB" id="A0A085G3V7"/>
<dbReference type="GO" id="GO:0016758">
    <property type="term" value="F:hexosyltransferase activity"/>
    <property type="evidence" value="ECO:0007669"/>
    <property type="project" value="UniProtKB-ARBA"/>
</dbReference>
<feature type="domain" description="Glycosyltransferase 2-like" evidence="1">
    <location>
        <begin position="10"/>
        <end position="138"/>
    </location>
</feature>
<accession>A0A085G3V7</accession>
<dbReference type="EMBL" id="JMPJ01000068">
    <property type="protein sequence ID" value="KFC78402.1"/>
    <property type="molecule type" value="Genomic_DNA"/>
</dbReference>
<dbReference type="SUPFAM" id="SSF53448">
    <property type="entry name" value="Nucleotide-diphospho-sugar transferases"/>
    <property type="match status" value="1"/>
</dbReference>
<dbReference type="OrthoDB" id="6813549at2"/>
<gene>
    <name evidence="2" type="ORF">GEAM_3736</name>
</gene>
<dbReference type="STRING" id="910964.GEAM_3736"/>
<reference evidence="2 3" key="1">
    <citation type="submission" date="2014-05" db="EMBL/GenBank/DDBJ databases">
        <title>ATOL: Assembling a taxonomically balanced genome-scale reconstruction of the evolutionary history of the Enterobacteriaceae.</title>
        <authorList>
            <person name="Plunkett G.III."/>
            <person name="Neeno-Eckwall E.C."/>
            <person name="Glasner J.D."/>
            <person name="Perna N.T."/>
        </authorList>
    </citation>
    <scope>NUCLEOTIDE SEQUENCE [LARGE SCALE GENOMIC DNA]</scope>
    <source>
        <strain evidence="2 3">ATCC 33852</strain>
    </source>
</reference>
<dbReference type="eggNOG" id="COG0463">
    <property type="taxonomic scope" value="Bacteria"/>
</dbReference>
<sequence length="329" mass="38593">MSLSKQPLLSVIIPFYNNEHFIIEALQSLFTQIDDDVEVVIIDDGSSDNSKVLVDRFLQTLKDQTFSFISQKNQGIAATRNVGLQHAKGTYVTFLDGDDILSPDYYATLSPYLHQGEFDIIDFNFLQFTDRVPASVPCETHRCIPYDSLQPESYYLKPIFERSNWHLWSRIFRRELINGESFENGCRYEDVIFTPFQYFKTKRIAHIDKVLYYYRVNNAGITRNIQAKDIDDILFAMGKMLTYIQTCHNSEKVAQIVAPMIANCFIEAKKMTKKLYGYYYYTPENIALFKLAAELCKNTSLSRKKYFQMKYPFMDTFISKINYRLRLRR</sequence>
<organism evidence="2 3">
    <name type="scientific">Ewingella americana (strain ATCC 33852 / DSM 4580 / CCUG 14506 / JCM 5911 / LMG 7869 / NCTC 12157 / CDC 1468-78)</name>
    <dbReference type="NCBI Taxonomy" id="910964"/>
    <lineage>
        <taxon>Bacteria</taxon>
        <taxon>Pseudomonadati</taxon>
        <taxon>Pseudomonadota</taxon>
        <taxon>Gammaproteobacteria</taxon>
        <taxon>Enterobacterales</taxon>
        <taxon>Yersiniaceae</taxon>
        <taxon>Ewingella</taxon>
    </lineage>
</organism>
<proteinExistence type="predicted"/>
<dbReference type="Pfam" id="PF00535">
    <property type="entry name" value="Glycos_transf_2"/>
    <property type="match status" value="1"/>
</dbReference>